<evidence type="ECO:0000256" key="1">
    <source>
        <dbReference type="SAM" id="MobiDB-lite"/>
    </source>
</evidence>
<accession>A0AAN9EDK8</accession>
<evidence type="ECO:0000313" key="2">
    <source>
        <dbReference type="EMBL" id="KAK7255381.1"/>
    </source>
</evidence>
<dbReference type="EMBL" id="JAYWIO010000006">
    <property type="protein sequence ID" value="KAK7255381.1"/>
    <property type="molecule type" value="Genomic_DNA"/>
</dbReference>
<proteinExistence type="predicted"/>
<reference evidence="2 3" key="1">
    <citation type="submission" date="2024-01" db="EMBL/GenBank/DDBJ databases">
        <title>The genomes of 5 underutilized Papilionoideae crops provide insights into root nodulation and disease resistanc.</title>
        <authorList>
            <person name="Yuan L."/>
        </authorList>
    </citation>
    <scope>NUCLEOTIDE SEQUENCE [LARGE SCALE GENOMIC DNA]</scope>
    <source>
        <strain evidence="2">ZHUSHIDOU_FW_LH</strain>
        <tissue evidence="2">Leaf</tissue>
    </source>
</reference>
<sequence>MAELVVSLQRTTEESIKKSLEEWFKNTSEEESSLNKEGFKNTNEEERNHTYSQGVRSFASVDNNMVKPEHTPGVLSFTSAKLTSLEMSQNLWATLLQIELVGRSSKREAVETVTTIMVHEANSNTARSLL</sequence>
<evidence type="ECO:0000313" key="3">
    <source>
        <dbReference type="Proteomes" id="UP001372338"/>
    </source>
</evidence>
<comment type="caution">
    <text evidence="2">The sequence shown here is derived from an EMBL/GenBank/DDBJ whole genome shotgun (WGS) entry which is preliminary data.</text>
</comment>
<keyword evidence="3" id="KW-1185">Reference proteome</keyword>
<dbReference type="Proteomes" id="UP001372338">
    <property type="component" value="Unassembled WGS sequence"/>
</dbReference>
<feature type="region of interest" description="Disordered" evidence="1">
    <location>
        <begin position="27"/>
        <end position="48"/>
    </location>
</feature>
<organism evidence="2 3">
    <name type="scientific">Crotalaria pallida</name>
    <name type="common">Smooth rattlebox</name>
    <name type="synonym">Crotalaria striata</name>
    <dbReference type="NCBI Taxonomy" id="3830"/>
    <lineage>
        <taxon>Eukaryota</taxon>
        <taxon>Viridiplantae</taxon>
        <taxon>Streptophyta</taxon>
        <taxon>Embryophyta</taxon>
        <taxon>Tracheophyta</taxon>
        <taxon>Spermatophyta</taxon>
        <taxon>Magnoliopsida</taxon>
        <taxon>eudicotyledons</taxon>
        <taxon>Gunneridae</taxon>
        <taxon>Pentapetalae</taxon>
        <taxon>rosids</taxon>
        <taxon>fabids</taxon>
        <taxon>Fabales</taxon>
        <taxon>Fabaceae</taxon>
        <taxon>Papilionoideae</taxon>
        <taxon>50 kb inversion clade</taxon>
        <taxon>genistoids sensu lato</taxon>
        <taxon>core genistoids</taxon>
        <taxon>Crotalarieae</taxon>
        <taxon>Crotalaria</taxon>
    </lineage>
</organism>
<protein>
    <submittedName>
        <fullName evidence="2">Uncharacterized protein</fullName>
    </submittedName>
</protein>
<dbReference type="AlphaFoldDB" id="A0AAN9EDK8"/>
<name>A0AAN9EDK8_CROPI</name>
<gene>
    <name evidence="2" type="ORF">RIF29_28790</name>
</gene>